<evidence type="ECO:0000256" key="4">
    <source>
        <dbReference type="ARBA" id="ARBA00022679"/>
    </source>
</evidence>
<evidence type="ECO:0000256" key="9">
    <source>
        <dbReference type="PROSITE-ProRule" id="PRU00169"/>
    </source>
</evidence>
<dbReference type="SMART" id="SM00387">
    <property type="entry name" value="HATPase_c"/>
    <property type="match status" value="1"/>
</dbReference>
<keyword evidence="7" id="KW-0067">ATP-binding</keyword>
<organism evidence="12 13">
    <name type="scientific">Paenibacillus eucommiae</name>
    <dbReference type="NCBI Taxonomy" id="1355755"/>
    <lineage>
        <taxon>Bacteria</taxon>
        <taxon>Bacillati</taxon>
        <taxon>Bacillota</taxon>
        <taxon>Bacilli</taxon>
        <taxon>Bacillales</taxon>
        <taxon>Paenibacillaceae</taxon>
        <taxon>Paenibacillus</taxon>
    </lineage>
</organism>
<evidence type="ECO:0000259" key="10">
    <source>
        <dbReference type="PROSITE" id="PS50109"/>
    </source>
</evidence>
<dbReference type="Pfam" id="PF00512">
    <property type="entry name" value="HisKA"/>
    <property type="match status" value="1"/>
</dbReference>
<evidence type="ECO:0000256" key="3">
    <source>
        <dbReference type="ARBA" id="ARBA00022553"/>
    </source>
</evidence>
<feature type="domain" description="Response regulatory" evidence="11">
    <location>
        <begin position="13"/>
        <end position="130"/>
    </location>
</feature>
<dbReference type="InterPro" id="IPR003594">
    <property type="entry name" value="HATPase_dom"/>
</dbReference>
<dbReference type="InterPro" id="IPR036890">
    <property type="entry name" value="HATPase_C_sf"/>
</dbReference>
<dbReference type="SUPFAM" id="SSF52172">
    <property type="entry name" value="CheY-like"/>
    <property type="match status" value="1"/>
</dbReference>
<dbReference type="InterPro" id="IPR005467">
    <property type="entry name" value="His_kinase_dom"/>
</dbReference>
<dbReference type="InterPro" id="IPR004358">
    <property type="entry name" value="Sig_transdc_His_kin-like_C"/>
</dbReference>
<dbReference type="EMBL" id="JAGGLB010000037">
    <property type="protein sequence ID" value="MBP1995644.1"/>
    <property type="molecule type" value="Genomic_DNA"/>
</dbReference>
<dbReference type="PANTHER" id="PTHR43547">
    <property type="entry name" value="TWO-COMPONENT HISTIDINE KINASE"/>
    <property type="match status" value="1"/>
</dbReference>
<dbReference type="SMART" id="SM00448">
    <property type="entry name" value="REC"/>
    <property type="match status" value="1"/>
</dbReference>
<evidence type="ECO:0000256" key="7">
    <source>
        <dbReference type="ARBA" id="ARBA00022840"/>
    </source>
</evidence>
<dbReference type="PRINTS" id="PR00344">
    <property type="entry name" value="BCTRLSENSOR"/>
</dbReference>
<gene>
    <name evidence="12" type="ORF">J2Z66_007286</name>
</gene>
<accession>A0ABS4J722</accession>
<dbReference type="Pfam" id="PF00072">
    <property type="entry name" value="Response_reg"/>
    <property type="match status" value="1"/>
</dbReference>
<dbReference type="Pfam" id="PF02518">
    <property type="entry name" value="HATPase_c"/>
    <property type="match status" value="1"/>
</dbReference>
<feature type="modified residue" description="4-aspartylphosphate" evidence="9">
    <location>
        <position position="62"/>
    </location>
</feature>
<keyword evidence="4" id="KW-0808">Transferase</keyword>
<keyword evidence="3 9" id="KW-0597">Phosphoprotein</keyword>
<proteinExistence type="predicted"/>
<dbReference type="CDD" id="cd00082">
    <property type="entry name" value="HisKA"/>
    <property type="match status" value="1"/>
</dbReference>
<dbReference type="PANTHER" id="PTHR43547:SF2">
    <property type="entry name" value="HYBRID SIGNAL TRANSDUCTION HISTIDINE KINASE C"/>
    <property type="match status" value="1"/>
</dbReference>
<dbReference type="InterPro" id="IPR011006">
    <property type="entry name" value="CheY-like_superfamily"/>
</dbReference>
<evidence type="ECO:0000256" key="1">
    <source>
        <dbReference type="ARBA" id="ARBA00000085"/>
    </source>
</evidence>
<dbReference type="Gene3D" id="1.10.287.130">
    <property type="match status" value="1"/>
</dbReference>
<reference evidence="12 13" key="1">
    <citation type="submission" date="2021-03" db="EMBL/GenBank/DDBJ databases">
        <title>Genomic Encyclopedia of Type Strains, Phase IV (KMG-IV): sequencing the most valuable type-strain genomes for metagenomic binning, comparative biology and taxonomic classification.</title>
        <authorList>
            <person name="Goeker M."/>
        </authorList>
    </citation>
    <scope>NUCLEOTIDE SEQUENCE [LARGE SCALE GENOMIC DNA]</scope>
    <source>
        <strain evidence="12 13">DSM 26048</strain>
    </source>
</reference>
<dbReference type="PROSITE" id="PS50110">
    <property type="entry name" value="RESPONSE_REGULATORY"/>
    <property type="match status" value="1"/>
</dbReference>
<dbReference type="RefSeq" id="WP_209977434.1">
    <property type="nucleotide sequence ID" value="NZ_JAGGLB010000037.1"/>
</dbReference>
<dbReference type="Gene3D" id="3.30.565.10">
    <property type="entry name" value="Histidine kinase-like ATPase, C-terminal domain"/>
    <property type="match status" value="1"/>
</dbReference>
<comment type="catalytic activity">
    <reaction evidence="1">
        <text>ATP + protein L-histidine = ADP + protein N-phospho-L-histidine.</text>
        <dbReference type="EC" id="2.7.13.3"/>
    </reaction>
</comment>
<dbReference type="InterPro" id="IPR001789">
    <property type="entry name" value="Sig_transdc_resp-reg_receiver"/>
</dbReference>
<name>A0ABS4J722_9BACL</name>
<protein>
    <recommendedName>
        <fullName evidence="2">histidine kinase</fullName>
        <ecNumber evidence="2">2.7.13.3</ecNumber>
    </recommendedName>
</protein>
<keyword evidence="13" id="KW-1185">Reference proteome</keyword>
<dbReference type="InterPro" id="IPR036097">
    <property type="entry name" value="HisK_dim/P_sf"/>
</dbReference>
<comment type="caution">
    <text evidence="12">The sequence shown here is derived from an EMBL/GenBank/DDBJ whole genome shotgun (WGS) entry which is preliminary data.</text>
</comment>
<dbReference type="InterPro" id="IPR003661">
    <property type="entry name" value="HisK_dim/P_dom"/>
</dbReference>
<evidence type="ECO:0000256" key="2">
    <source>
        <dbReference type="ARBA" id="ARBA00012438"/>
    </source>
</evidence>
<dbReference type="Gene3D" id="3.40.50.2300">
    <property type="match status" value="1"/>
</dbReference>
<feature type="domain" description="Histidine kinase" evidence="10">
    <location>
        <begin position="159"/>
        <end position="407"/>
    </location>
</feature>
<dbReference type="SUPFAM" id="SSF47384">
    <property type="entry name" value="Homodimeric domain of signal transducing histidine kinase"/>
    <property type="match status" value="1"/>
</dbReference>
<keyword evidence="5" id="KW-0547">Nucleotide-binding</keyword>
<evidence type="ECO:0000256" key="8">
    <source>
        <dbReference type="ARBA" id="ARBA00023012"/>
    </source>
</evidence>
<evidence type="ECO:0000313" key="12">
    <source>
        <dbReference type="EMBL" id="MBP1995644.1"/>
    </source>
</evidence>
<evidence type="ECO:0000259" key="11">
    <source>
        <dbReference type="PROSITE" id="PS50110"/>
    </source>
</evidence>
<dbReference type="SMART" id="SM00388">
    <property type="entry name" value="HisKA"/>
    <property type="match status" value="1"/>
</dbReference>
<sequence>MKSVRNWTYTGAKILVVDDRKENLYAMEKILHILDCEIFKAYSGNEALSFTLRHDFALILLDVNMPEMDGFELAELLRSNEETSRIPIIFVTAINKEDNSVFKGYESGAVDYLFKPVDEDILLSKVKIFLELNLKQKELEAMKTELERSNQSLTEFTSVVAHDLKNPLGAIMGLCDMVIAKYSDGMENKGKQCMQHISGTARRMNSLITDVLAYAQVNAETTSFTAVDLNVVIKDVIEDLNSRIEIEGGKVELIGQLPVVEADRTQMYQLFQNLIGNGMKYHHKERAPHVKIYEHEQQHQQHEHQYRNQHENQHENQYGQQHQVRQNQQVKSVRLIIIEDNGIGMKQDDIPDIFTPFKRLDNAKGYEGTGLGLATVHKIIEQHHGAIEVSSDLGEGTTFRLSLQVKQTS</sequence>
<evidence type="ECO:0000256" key="5">
    <source>
        <dbReference type="ARBA" id="ARBA00022741"/>
    </source>
</evidence>
<evidence type="ECO:0000256" key="6">
    <source>
        <dbReference type="ARBA" id="ARBA00022777"/>
    </source>
</evidence>
<dbReference type="GO" id="GO:0016301">
    <property type="term" value="F:kinase activity"/>
    <property type="evidence" value="ECO:0007669"/>
    <property type="project" value="UniProtKB-KW"/>
</dbReference>
<evidence type="ECO:0000313" key="13">
    <source>
        <dbReference type="Proteomes" id="UP001519287"/>
    </source>
</evidence>
<keyword evidence="8" id="KW-0902">Two-component regulatory system</keyword>
<dbReference type="EC" id="2.7.13.3" evidence="2"/>
<dbReference type="SUPFAM" id="SSF55874">
    <property type="entry name" value="ATPase domain of HSP90 chaperone/DNA topoisomerase II/histidine kinase"/>
    <property type="match status" value="1"/>
</dbReference>
<dbReference type="CDD" id="cd00075">
    <property type="entry name" value="HATPase"/>
    <property type="match status" value="1"/>
</dbReference>
<keyword evidence="6 12" id="KW-0418">Kinase</keyword>
<dbReference type="Proteomes" id="UP001519287">
    <property type="component" value="Unassembled WGS sequence"/>
</dbReference>
<dbReference type="PROSITE" id="PS50109">
    <property type="entry name" value="HIS_KIN"/>
    <property type="match status" value="1"/>
</dbReference>